<keyword evidence="24" id="KW-1185">Reference proteome</keyword>
<dbReference type="GO" id="GO:0030409">
    <property type="term" value="F:glutamate formimidoyltransferase activity"/>
    <property type="evidence" value="ECO:0007669"/>
    <property type="project" value="UniProtKB-EC"/>
</dbReference>
<keyword evidence="16" id="KW-0456">Lyase</keyword>
<protein>
    <recommendedName>
        <fullName evidence="9">Formimidoyltransferase-cyclodeaminase</fullName>
        <ecNumber evidence="7">2.1.2.5</ecNumber>
        <ecNumber evidence="8">4.3.1.4</ecNumber>
    </recommendedName>
    <alternativeName>
        <fullName evidence="20">Formiminotransferase-cyclodeaminase</fullName>
    </alternativeName>
</protein>
<comment type="pathway">
    <text evidence="4">Amino-acid degradation; L-histidine degradation into L-glutamate; L-glutamate from N-formimidoyl-L-glutamate (transferase route): step 1/1.</text>
</comment>
<dbReference type="EC" id="4.3.1.4" evidence="8"/>
<keyword evidence="11" id="KW-0808">Transferase</keyword>
<keyword evidence="14" id="KW-0333">Golgi apparatus</keyword>
<dbReference type="InterPro" id="IPR036178">
    <property type="entry name" value="Formintransfe-cycloase-like_sf"/>
</dbReference>
<proteinExistence type="inferred from homology"/>
<dbReference type="InterPro" id="IPR007044">
    <property type="entry name" value="Cyclodeamin/CycHdrlase"/>
</dbReference>
<gene>
    <name evidence="23" type="ORF">KUDE01_001561</name>
</gene>
<dbReference type="FunFam" id="3.30.990.10:FF:000001">
    <property type="entry name" value="Formimidoyltransferase cyclodeaminase"/>
    <property type="match status" value="1"/>
</dbReference>
<dbReference type="GO" id="GO:0005542">
    <property type="term" value="F:folic acid binding"/>
    <property type="evidence" value="ECO:0007669"/>
    <property type="project" value="UniProtKB-KW"/>
</dbReference>
<comment type="function">
    <text evidence="1">Binds and promotes bundling of vimentin filaments originating from the Golgi.</text>
</comment>
<keyword evidence="13" id="KW-0290">Folate-binding</keyword>
<dbReference type="SMART" id="SM01221">
    <property type="entry name" value="FTCD"/>
    <property type="match status" value="1"/>
</dbReference>
<evidence type="ECO:0000259" key="22">
    <source>
        <dbReference type="SMART" id="SM01222"/>
    </source>
</evidence>
<dbReference type="AlphaFoldDB" id="A0AAD9B2J8"/>
<dbReference type="FunFam" id="3.30.70.670:FF:000001">
    <property type="entry name" value="Formimidoyltransferase cyclodeaminase"/>
    <property type="match status" value="1"/>
</dbReference>
<feature type="domain" description="Formiminotransferase C-terminal subdomain" evidence="21">
    <location>
        <begin position="181"/>
        <end position="325"/>
    </location>
</feature>
<evidence type="ECO:0000256" key="9">
    <source>
        <dbReference type="ARBA" id="ARBA00017787"/>
    </source>
</evidence>
<dbReference type="NCBIfam" id="TIGR02024">
    <property type="entry name" value="FtcD"/>
    <property type="match status" value="1"/>
</dbReference>
<evidence type="ECO:0000256" key="3">
    <source>
        <dbReference type="ARBA" id="ARBA00004555"/>
    </source>
</evidence>
<dbReference type="EC" id="2.1.2.5" evidence="7"/>
<evidence type="ECO:0000256" key="18">
    <source>
        <dbReference type="ARBA" id="ARBA00025506"/>
    </source>
</evidence>
<dbReference type="Pfam" id="PF04961">
    <property type="entry name" value="FTCD_C"/>
    <property type="match status" value="1"/>
</dbReference>
<comment type="similarity">
    <text evidence="5">In the N-terminal section; belongs to the formiminotransferase family.</text>
</comment>
<evidence type="ECO:0000256" key="14">
    <source>
        <dbReference type="ARBA" id="ARBA00023034"/>
    </source>
</evidence>
<reference evidence="23" key="1">
    <citation type="submission" date="2023-04" db="EMBL/GenBank/DDBJ databases">
        <title>Chromosome-level genome of Chaenocephalus aceratus.</title>
        <authorList>
            <person name="Park H."/>
        </authorList>
    </citation>
    <scope>NUCLEOTIDE SEQUENCE</scope>
    <source>
        <strain evidence="23">DE</strain>
        <tissue evidence="23">Muscle</tissue>
    </source>
</reference>
<comment type="similarity">
    <text evidence="6">In the C-terminal section; belongs to the cyclodeaminase/cyclohydrolase family.</text>
</comment>
<keyword evidence="17" id="KW-0511">Multifunctional enzyme</keyword>
<evidence type="ECO:0000256" key="4">
    <source>
        <dbReference type="ARBA" id="ARBA00005082"/>
    </source>
</evidence>
<evidence type="ECO:0000256" key="11">
    <source>
        <dbReference type="ARBA" id="ARBA00022679"/>
    </source>
</evidence>
<dbReference type="EMBL" id="JASDAP010000029">
    <property type="protein sequence ID" value="KAK1876237.1"/>
    <property type="molecule type" value="Genomic_DNA"/>
</dbReference>
<evidence type="ECO:0000256" key="5">
    <source>
        <dbReference type="ARBA" id="ARBA00008297"/>
    </source>
</evidence>
<dbReference type="InterPro" id="IPR037064">
    <property type="entry name" value="Formiminotransferase_N_sf"/>
</dbReference>
<organism evidence="23 24">
    <name type="scientific">Dissostichus eleginoides</name>
    <name type="common">Patagonian toothfish</name>
    <name type="synonym">Dissostichus amissus</name>
    <dbReference type="NCBI Taxonomy" id="100907"/>
    <lineage>
        <taxon>Eukaryota</taxon>
        <taxon>Metazoa</taxon>
        <taxon>Chordata</taxon>
        <taxon>Craniata</taxon>
        <taxon>Vertebrata</taxon>
        <taxon>Euteleostomi</taxon>
        <taxon>Actinopterygii</taxon>
        <taxon>Neopterygii</taxon>
        <taxon>Teleostei</taxon>
        <taxon>Neoteleostei</taxon>
        <taxon>Acanthomorphata</taxon>
        <taxon>Eupercaria</taxon>
        <taxon>Perciformes</taxon>
        <taxon>Notothenioidei</taxon>
        <taxon>Nototheniidae</taxon>
        <taxon>Dissostichus</taxon>
    </lineage>
</organism>
<dbReference type="PANTHER" id="PTHR12234">
    <property type="entry name" value="FORMIMINOTRANSFERASE-CYCLODEAMINASE"/>
    <property type="match status" value="1"/>
</dbReference>
<dbReference type="SUPFAM" id="SSF55116">
    <property type="entry name" value="Formiminotransferase domain of formiminotransferase-cyclodeaminase"/>
    <property type="match status" value="2"/>
</dbReference>
<dbReference type="InterPro" id="IPR022384">
    <property type="entry name" value="FormiminoTrfase_cat_dom_sf"/>
</dbReference>
<dbReference type="InterPro" id="IPR051623">
    <property type="entry name" value="FTCD"/>
</dbReference>
<keyword evidence="10" id="KW-0963">Cytoplasm</keyword>
<comment type="subcellular location">
    <subcellularLocation>
        <location evidence="2">Cytoplasm</location>
        <location evidence="2">Cytoskeleton</location>
        <location evidence="2">Microtubule organizing center</location>
        <location evidence="2">Centrosome</location>
        <location evidence="2">Centriole</location>
    </subcellularLocation>
    <subcellularLocation>
        <location evidence="3">Golgi apparatus</location>
    </subcellularLocation>
</comment>
<evidence type="ECO:0000256" key="1">
    <source>
        <dbReference type="ARBA" id="ARBA00002680"/>
    </source>
</evidence>
<sequence length="550" mass="60440">MAQLVECVPNFSEGRNKEVIDAISLSISSSPGCSLLDVDSGASTHRSVFTFVGSPESVVQGALNAASTAFKLIDMTRHSGEHPRSGALDVCPFVPVQNVSMDDCVRCAETFGKKLAEMLHVPVYLYGEAARKESRRNLPSVRAGEYEALPEKLKSPDWSPDFGPALFVPSWGATVTGARKFLIAFNVNLIATKEQTHRIALDLREQGRGKDQPGRLQHLQALGWFLEEQNLAQVSTNLLDFERTALHTVYLEVCREAQELQLPVVGSQLVGLVPLRAIMAAADFFINRDGLFIVEEEHKVRLVISKLGLDSLAPFNPKERIIEYMVGGGDSPLVSLSLRNFVQSVASRTPAPGGGSVSAAIAAMGAALACMVGQMSYGKRQFESLDSVMRRLIPPFHSAAAELLTMVDRDASAFSSYMAALKMPKNSEEEKQKRDASLQDGLRQALSVPLALADRINLLWAPLKEMVVYEHRLQVRRSVDINELKLSCEMCRWQQGLETAVFGAYYNVMINLRDVSDPDFKRTTERRAAAMLTEARESAAAVLLAAEDRK</sequence>
<feature type="domain" description="Formiminotransferase N-terminal subdomain" evidence="22">
    <location>
        <begin position="3"/>
        <end position="180"/>
    </location>
</feature>
<dbReference type="Proteomes" id="UP001228049">
    <property type="component" value="Unassembled WGS sequence"/>
</dbReference>
<accession>A0AAD9B2J8</accession>
<keyword evidence="15" id="KW-0206">Cytoskeleton</keyword>
<dbReference type="SUPFAM" id="SSF101262">
    <property type="entry name" value="Methenyltetrahydrofolate cyclohydrolase-like"/>
    <property type="match status" value="1"/>
</dbReference>
<evidence type="ECO:0000256" key="12">
    <source>
        <dbReference type="ARBA" id="ARBA00022808"/>
    </source>
</evidence>
<dbReference type="GO" id="GO:0005814">
    <property type="term" value="C:centriole"/>
    <property type="evidence" value="ECO:0007669"/>
    <property type="project" value="UniProtKB-SubCell"/>
</dbReference>
<keyword evidence="12" id="KW-0369">Histidine metabolism</keyword>
<dbReference type="InterPro" id="IPR013802">
    <property type="entry name" value="Formiminotransferase_C"/>
</dbReference>
<evidence type="ECO:0000256" key="17">
    <source>
        <dbReference type="ARBA" id="ARBA00023268"/>
    </source>
</evidence>
<dbReference type="InterPro" id="IPR037070">
    <property type="entry name" value="Formiminotransferase_C_sf"/>
</dbReference>
<evidence type="ECO:0000256" key="10">
    <source>
        <dbReference type="ARBA" id="ARBA00022490"/>
    </source>
</evidence>
<dbReference type="FunFam" id="1.20.120.680:FF:000001">
    <property type="entry name" value="Formimidoyltransferase cyclodeaminase"/>
    <property type="match status" value="1"/>
</dbReference>
<evidence type="ECO:0000259" key="21">
    <source>
        <dbReference type="SMART" id="SM01221"/>
    </source>
</evidence>
<evidence type="ECO:0000256" key="6">
    <source>
        <dbReference type="ARBA" id="ARBA00010825"/>
    </source>
</evidence>
<evidence type="ECO:0000256" key="15">
    <source>
        <dbReference type="ARBA" id="ARBA00023212"/>
    </source>
</evidence>
<evidence type="ECO:0000256" key="20">
    <source>
        <dbReference type="ARBA" id="ARBA00030029"/>
    </source>
</evidence>
<evidence type="ECO:0000313" key="23">
    <source>
        <dbReference type="EMBL" id="KAK1876237.1"/>
    </source>
</evidence>
<comment type="function">
    <text evidence="18">Folate-dependent enzyme, that displays both transferase and deaminase activity. Serves to channel one-carbon units from formiminoglutamate to the folate pool.</text>
</comment>
<dbReference type="GO" id="GO:0006547">
    <property type="term" value="P:L-histidine metabolic process"/>
    <property type="evidence" value="ECO:0007669"/>
    <property type="project" value="UniProtKB-KW"/>
</dbReference>
<dbReference type="InterPro" id="IPR004227">
    <property type="entry name" value="Formiminotransferase_cat"/>
</dbReference>
<dbReference type="Gene3D" id="3.30.70.670">
    <property type="entry name" value="Formiminotransferase, C-terminal subdomain"/>
    <property type="match status" value="1"/>
</dbReference>
<evidence type="ECO:0000256" key="8">
    <source>
        <dbReference type="ARBA" id="ARBA00012998"/>
    </source>
</evidence>
<dbReference type="PANTHER" id="PTHR12234:SF0">
    <property type="entry name" value="FORMIMIDOYLTRANSFERASE-CYCLODEAMINASE"/>
    <property type="match status" value="1"/>
</dbReference>
<dbReference type="Gene3D" id="1.20.120.680">
    <property type="entry name" value="Formiminotetrahydrofolate cyclodeaminase monomer, up-and-down helical bundle"/>
    <property type="match status" value="2"/>
</dbReference>
<dbReference type="GO" id="GO:0030412">
    <property type="term" value="F:formimidoyltetrahydrofolate cyclodeaminase activity"/>
    <property type="evidence" value="ECO:0007669"/>
    <property type="project" value="UniProtKB-EC"/>
</dbReference>
<dbReference type="InterPro" id="IPR012886">
    <property type="entry name" value="Formiminotransferase_N"/>
</dbReference>
<evidence type="ECO:0000256" key="13">
    <source>
        <dbReference type="ARBA" id="ARBA00022954"/>
    </source>
</evidence>
<comment type="subunit">
    <text evidence="19">Homooctamer, including four polyglutamate binding sites. The subunits are arranged as a tetramer of dimers, and form a planar ring-shaped structure.</text>
</comment>
<evidence type="ECO:0000313" key="24">
    <source>
        <dbReference type="Proteomes" id="UP001228049"/>
    </source>
</evidence>
<name>A0AAD9B2J8_DISEL</name>
<evidence type="ECO:0000256" key="2">
    <source>
        <dbReference type="ARBA" id="ARBA00004114"/>
    </source>
</evidence>
<comment type="caution">
    <text evidence="23">The sequence shown here is derived from an EMBL/GenBank/DDBJ whole genome shotgun (WGS) entry which is preliminary data.</text>
</comment>
<evidence type="ECO:0000256" key="7">
    <source>
        <dbReference type="ARBA" id="ARBA00012252"/>
    </source>
</evidence>
<dbReference type="Pfam" id="PF02971">
    <property type="entry name" value="FTCD"/>
    <property type="match status" value="1"/>
</dbReference>
<dbReference type="SMART" id="SM01222">
    <property type="entry name" value="FTCD_N"/>
    <property type="match status" value="1"/>
</dbReference>
<dbReference type="Gene3D" id="3.30.990.10">
    <property type="entry name" value="Formiminotransferase, N-terminal subdomain"/>
    <property type="match status" value="1"/>
</dbReference>
<evidence type="ECO:0000256" key="16">
    <source>
        <dbReference type="ARBA" id="ARBA00023239"/>
    </source>
</evidence>
<dbReference type="GO" id="GO:0005794">
    <property type="term" value="C:Golgi apparatus"/>
    <property type="evidence" value="ECO:0007669"/>
    <property type="project" value="UniProtKB-SubCell"/>
</dbReference>
<evidence type="ECO:0000256" key="19">
    <source>
        <dbReference type="ARBA" id="ARBA00025915"/>
    </source>
</evidence>
<dbReference type="Pfam" id="PF07837">
    <property type="entry name" value="FTCD_N"/>
    <property type="match status" value="1"/>
</dbReference>